<dbReference type="OrthoDB" id="9779910at2"/>
<name>A0A2N7AWX5_9LACO</name>
<evidence type="ECO:0000256" key="1">
    <source>
        <dbReference type="ARBA" id="ARBA00008007"/>
    </source>
</evidence>
<proteinExistence type="inferred from homology"/>
<comment type="caution">
    <text evidence="2">The sequence shown here is derived from an EMBL/GenBank/DDBJ whole genome shotgun (WGS) entry which is preliminary data.</text>
</comment>
<dbReference type="CDD" id="cd06223">
    <property type="entry name" value="PRTases_typeI"/>
    <property type="match status" value="1"/>
</dbReference>
<reference evidence="2 3" key="1">
    <citation type="submission" date="2017-05" db="EMBL/GenBank/DDBJ databases">
        <title>Lactobacillus nurukis nov., sp. nov., isolated from nuruk.</title>
        <authorList>
            <person name="Kim S.-J."/>
        </authorList>
    </citation>
    <scope>NUCLEOTIDE SEQUENCE [LARGE SCALE GENOMIC DNA]</scope>
    <source>
        <strain evidence="2 3">SYF10-1a</strain>
    </source>
</reference>
<dbReference type="Proteomes" id="UP000235649">
    <property type="component" value="Unassembled WGS sequence"/>
</dbReference>
<dbReference type="PANTHER" id="PTHR47505:SF1">
    <property type="entry name" value="DNA UTILIZATION PROTEIN YHGH"/>
    <property type="match status" value="1"/>
</dbReference>
<dbReference type="Gene3D" id="3.40.50.2020">
    <property type="match status" value="1"/>
</dbReference>
<keyword evidence="3" id="KW-1185">Reference proteome</keyword>
<sequence>MKCLNCGNSITNNLKIKEIFLFKKIIPDYICQLCRSQLIPLKNKNNCLRCYKPNVSGICSDCQIWEQKYQIINCHQALFEYNQFIHSYFKLYKRYGDVLLAKLFFKDIMSWSKQNQFDVVTYIPSSQSHQRLRGFDPVLELYKDIFDLQLLLVKVDADKPQAQKDRQERLQTPQTFSALPEINRLSKNQSILILDDIYTTGRTLMYAHDIFWESGFKNISTFSLSS</sequence>
<organism evidence="2 3">
    <name type="scientific">Companilactobacillus nuruki</name>
    <dbReference type="NCBI Taxonomy" id="1993540"/>
    <lineage>
        <taxon>Bacteria</taxon>
        <taxon>Bacillati</taxon>
        <taxon>Bacillota</taxon>
        <taxon>Bacilli</taxon>
        <taxon>Lactobacillales</taxon>
        <taxon>Lactobacillaceae</taxon>
        <taxon>Companilactobacillus</taxon>
    </lineage>
</organism>
<keyword evidence="2" id="KW-0808">Transferase</keyword>
<dbReference type="AlphaFoldDB" id="A0A2N7AWX5"/>
<dbReference type="SUPFAM" id="SSF53271">
    <property type="entry name" value="PRTase-like"/>
    <property type="match status" value="1"/>
</dbReference>
<accession>A0A2N7AWX5</accession>
<dbReference type="PANTHER" id="PTHR47505">
    <property type="entry name" value="DNA UTILIZATION PROTEIN YHGH"/>
    <property type="match status" value="1"/>
</dbReference>
<gene>
    <name evidence="2" type="ORF">CBP76_01925</name>
</gene>
<comment type="similarity">
    <text evidence="1">Belongs to the ComF/GntX family.</text>
</comment>
<dbReference type="InterPro" id="IPR051910">
    <property type="entry name" value="ComF/GntX_DNA_util-trans"/>
</dbReference>
<dbReference type="InterPro" id="IPR000836">
    <property type="entry name" value="PRTase_dom"/>
</dbReference>
<dbReference type="GO" id="GO:0016757">
    <property type="term" value="F:glycosyltransferase activity"/>
    <property type="evidence" value="ECO:0007669"/>
    <property type="project" value="UniProtKB-KW"/>
</dbReference>
<evidence type="ECO:0000313" key="2">
    <source>
        <dbReference type="EMBL" id="PMD73265.1"/>
    </source>
</evidence>
<evidence type="ECO:0000313" key="3">
    <source>
        <dbReference type="Proteomes" id="UP000235649"/>
    </source>
</evidence>
<protein>
    <submittedName>
        <fullName evidence="2">Amidophosphoribosyltransferase</fullName>
    </submittedName>
</protein>
<dbReference type="EMBL" id="NIPR01000004">
    <property type="protein sequence ID" value="PMD73265.1"/>
    <property type="molecule type" value="Genomic_DNA"/>
</dbReference>
<dbReference type="InterPro" id="IPR029057">
    <property type="entry name" value="PRTase-like"/>
</dbReference>
<keyword evidence="2" id="KW-0328">Glycosyltransferase</keyword>